<feature type="transmembrane region" description="Helical" evidence="8">
    <location>
        <begin position="221"/>
        <end position="241"/>
    </location>
</feature>
<dbReference type="InterPro" id="IPR000715">
    <property type="entry name" value="Glycosyl_transferase_4"/>
</dbReference>
<feature type="region of interest" description="Disordered" evidence="7">
    <location>
        <begin position="359"/>
        <end position="419"/>
    </location>
</feature>
<feature type="transmembrane region" description="Helical" evidence="8">
    <location>
        <begin position="6"/>
        <end position="28"/>
    </location>
</feature>
<evidence type="ECO:0000256" key="3">
    <source>
        <dbReference type="ARBA" id="ARBA00022679"/>
    </source>
</evidence>
<keyword evidence="10" id="KW-1185">Reference proteome</keyword>
<keyword evidence="6 8" id="KW-0472">Membrane</keyword>
<protein>
    <submittedName>
        <fullName evidence="9">UDP-GlcNAc:undecaprenyl-phosphate GlcNAc-1-phosphate transferase</fullName>
        <ecNumber evidence="9">2.7.8.33</ecNumber>
    </submittedName>
</protein>
<evidence type="ECO:0000256" key="8">
    <source>
        <dbReference type="SAM" id="Phobius"/>
    </source>
</evidence>
<feature type="transmembrane region" description="Helical" evidence="8">
    <location>
        <begin position="167"/>
        <end position="184"/>
    </location>
</feature>
<evidence type="ECO:0000256" key="5">
    <source>
        <dbReference type="ARBA" id="ARBA00022989"/>
    </source>
</evidence>
<feature type="transmembrane region" description="Helical" evidence="8">
    <location>
        <begin position="270"/>
        <end position="293"/>
    </location>
</feature>
<feature type="transmembrane region" description="Helical" evidence="8">
    <location>
        <begin position="299"/>
        <end position="319"/>
    </location>
</feature>
<feature type="compositionally biased region" description="Low complexity" evidence="7">
    <location>
        <begin position="385"/>
        <end position="401"/>
    </location>
</feature>
<dbReference type="GO" id="GO:0005886">
    <property type="term" value="C:plasma membrane"/>
    <property type="evidence" value="ECO:0007669"/>
    <property type="project" value="UniProtKB-SubCell"/>
</dbReference>
<dbReference type="GO" id="GO:0009103">
    <property type="term" value="P:lipopolysaccharide biosynthetic process"/>
    <property type="evidence" value="ECO:0007669"/>
    <property type="project" value="TreeGrafter"/>
</dbReference>
<evidence type="ECO:0000256" key="1">
    <source>
        <dbReference type="ARBA" id="ARBA00004651"/>
    </source>
</evidence>
<dbReference type="PANTHER" id="PTHR22926">
    <property type="entry name" value="PHOSPHO-N-ACETYLMURAMOYL-PENTAPEPTIDE-TRANSFERASE"/>
    <property type="match status" value="1"/>
</dbReference>
<evidence type="ECO:0000256" key="7">
    <source>
        <dbReference type="SAM" id="MobiDB-lite"/>
    </source>
</evidence>
<feature type="transmembrane region" description="Helical" evidence="8">
    <location>
        <begin position="93"/>
        <end position="110"/>
    </location>
</feature>
<dbReference type="EMBL" id="JADBGF010000001">
    <property type="protein sequence ID" value="MBE1598836.1"/>
    <property type="molecule type" value="Genomic_DNA"/>
</dbReference>
<reference evidence="9 10" key="1">
    <citation type="submission" date="2020-10" db="EMBL/GenBank/DDBJ databases">
        <title>Sequencing the genomes of 1000 actinobacteria strains.</title>
        <authorList>
            <person name="Klenk H.-P."/>
        </authorList>
    </citation>
    <scope>NUCLEOTIDE SEQUENCE [LARGE SCALE GENOMIC DNA]</scope>
    <source>
        <strain evidence="9 10">DSM 41803</strain>
    </source>
</reference>
<evidence type="ECO:0000256" key="6">
    <source>
        <dbReference type="ARBA" id="ARBA00023136"/>
    </source>
</evidence>
<comment type="caution">
    <text evidence="9">The sequence shown here is derived from an EMBL/GenBank/DDBJ whole genome shotgun (WGS) entry which is preliminary data.</text>
</comment>
<dbReference type="EC" id="2.7.8.33" evidence="9"/>
<comment type="subcellular location">
    <subcellularLocation>
        <location evidence="1">Cell membrane</location>
        <topology evidence="1">Multi-pass membrane protein</topology>
    </subcellularLocation>
</comment>
<evidence type="ECO:0000256" key="4">
    <source>
        <dbReference type="ARBA" id="ARBA00022692"/>
    </source>
</evidence>
<proteinExistence type="predicted"/>
<dbReference type="GeneID" id="86829524"/>
<gene>
    <name evidence="9" type="ORF">H4687_004965</name>
</gene>
<feature type="transmembrane region" description="Helical" evidence="8">
    <location>
        <begin position="71"/>
        <end position="88"/>
    </location>
</feature>
<keyword evidence="3 9" id="KW-0808">Transferase</keyword>
<dbReference type="Pfam" id="PF00953">
    <property type="entry name" value="Glycos_transf_4"/>
    <property type="match status" value="1"/>
</dbReference>
<dbReference type="GO" id="GO:0036380">
    <property type="term" value="F:UDP-N-acetylglucosamine-undecaprenyl-phosphate N-acetylglucosaminephosphotransferase activity"/>
    <property type="evidence" value="ECO:0007669"/>
    <property type="project" value="UniProtKB-EC"/>
</dbReference>
<keyword evidence="2" id="KW-1003">Cell membrane</keyword>
<feature type="transmembrane region" description="Helical" evidence="8">
    <location>
        <begin position="40"/>
        <end position="59"/>
    </location>
</feature>
<evidence type="ECO:0000256" key="2">
    <source>
        <dbReference type="ARBA" id="ARBA00022475"/>
    </source>
</evidence>
<feature type="transmembrane region" description="Helical" evidence="8">
    <location>
        <begin position="191"/>
        <end position="215"/>
    </location>
</feature>
<organism evidence="9 10">
    <name type="scientific">Streptomyces stelliscabiei</name>
    <dbReference type="NCBI Taxonomy" id="146820"/>
    <lineage>
        <taxon>Bacteria</taxon>
        <taxon>Bacillati</taxon>
        <taxon>Actinomycetota</taxon>
        <taxon>Actinomycetes</taxon>
        <taxon>Kitasatosporales</taxon>
        <taxon>Streptomycetaceae</taxon>
        <taxon>Streptomyces</taxon>
    </lineage>
</organism>
<evidence type="ECO:0000313" key="9">
    <source>
        <dbReference type="EMBL" id="MBE1598836.1"/>
    </source>
</evidence>
<accession>A0A8I0TTB8</accession>
<feature type="transmembrane region" description="Helical" evidence="8">
    <location>
        <begin position="143"/>
        <end position="161"/>
    </location>
</feature>
<feature type="compositionally biased region" description="Basic and acidic residues" evidence="7">
    <location>
        <begin position="405"/>
        <end position="419"/>
    </location>
</feature>
<dbReference type="RefSeq" id="WP_192781714.1">
    <property type="nucleotide sequence ID" value="NZ_JADBGF010000001.1"/>
</dbReference>
<keyword evidence="4 8" id="KW-0812">Transmembrane</keyword>
<name>A0A8I0TTB8_9ACTN</name>
<dbReference type="GO" id="GO:0044038">
    <property type="term" value="P:cell wall macromolecule biosynthetic process"/>
    <property type="evidence" value="ECO:0007669"/>
    <property type="project" value="TreeGrafter"/>
</dbReference>
<dbReference type="PANTHER" id="PTHR22926:SF3">
    <property type="entry name" value="UNDECAPRENYL-PHOSPHATE ALPHA-N-ACETYLGLUCOSAMINYL 1-PHOSPHATE TRANSFERASE"/>
    <property type="match status" value="1"/>
</dbReference>
<evidence type="ECO:0000313" key="10">
    <source>
        <dbReference type="Proteomes" id="UP000629287"/>
    </source>
</evidence>
<dbReference type="GO" id="GO:0071555">
    <property type="term" value="P:cell wall organization"/>
    <property type="evidence" value="ECO:0007669"/>
    <property type="project" value="TreeGrafter"/>
</dbReference>
<dbReference type="AlphaFoldDB" id="A0A8I0TTB8"/>
<dbReference type="Proteomes" id="UP000629287">
    <property type="component" value="Unassembled WGS sequence"/>
</dbReference>
<dbReference type="CDD" id="cd06853">
    <property type="entry name" value="GT_WecA_like"/>
    <property type="match status" value="1"/>
</dbReference>
<sequence>MLYGILAAASALLLTAVLSAAVRVPALRLGIVERRRGRRVPVLGGVAVMAGVGAVAWVGEWSGVAPLGDEAGWLIVAGAGLGLLGLVGDVWRLPAVVGAAGVVVAAALVVPYRDLGVLGGVSGIAWITLVVHGFKGMARSDGVLGVVGAVTAFALSGCAAAEVMDGLATLFSVVAAALTGFLMHNWPPARVALGTCGALFVGFVLAGGVLHVYAVGYGAGVGAPFALTAVATADAVLVLVSRKRAGRELWRGGPDHLAHRLRRIGLTPPGVVVVLGIAAGGSAGMGLAIHMLWTEPGVAWWVAGAAGVVVLGMLFVPVGPPRTAVAAGRAARSGARSGAGSGAGSVPAAAGAVASAAAGAAARRPRPPGARAVPTGVHRVPDPAAPRSIPGGRAPGPSSRPTRLGRQEAAELGRRGRVG</sequence>
<feature type="transmembrane region" description="Helical" evidence="8">
    <location>
        <begin position="116"/>
        <end position="134"/>
    </location>
</feature>
<keyword evidence="5 8" id="KW-1133">Transmembrane helix</keyword>